<gene>
    <name evidence="1" type="ORF">PsorP6_017556</name>
</gene>
<sequence>MSWLLSSSKWLPLRLTLQNAGIVQVAVSYCPSISAKLYGQAVEELNVELSQLMTRLLCACPTSELESYCIIPGESVWHIASRHGVWSSGNLPDIISMAIYAALNDTIFPSVRPVGVEGEKKTIEVDVDPVAGKLMMAHYWLICATLSKVGDYFITDPLQEEELYTTAQISVAVTPDGRVCGVKKSGSGVIEMRAWGRTGSPVVPESVARTGAVTFKEAVFRVPDERSPRINLFKYLRGRFHAPHMLIIPEPVQRNAIHVLLDVVLLDRGHAPPGLHYLSHDTLYFPNNRFFS</sequence>
<comment type="caution">
    <text evidence="1">The sequence shown here is derived from an EMBL/GenBank/DDBJ whole genome shotgun (WGS) entry which is preliminary data.</text>
</comment>
<keyword evidence="2" id="KW-1185">Reference proteome</keyword>
<protein>
    <submittedName>
        <fullName evidence="1">Uncharacterized protein</fullName>
    </submittedName>
</protein>
<reference evidence="1 2" key="1">
    <citation type="journal article" date="2022" name="bioRxiv">
        <title>The genome of the oomycete Peronosclerospora sorghi, a cosmopolitan pathogen of maize and sorghum, is inflated with dispersed pseudogenes.</title>
        <authorList>
            <person name="Fletcher K."/>
            <person name="Martin F."/>
            <person name="Isakeit T."/>
            <person name="Cavanaugh K."/>
            <person name="Magill C."/>
            <person name="Michelmore R."/>
        </authorList>
    </citation>
    <scope>NUCLEOTIDE SEQUENCE [LARGE SCALE GENOMIC DNA]</scope>
    <source>
        <strain evidence="1">P6</strain>
    </source>
</reference>
<name>A0ACC0WP95_9STRA</name>
<accession>A0ACC0WP95</accession>
<dbReference type="Proteomes" id="UP001163321">
    <property type="component" value="Chromosome 11"/>
</dbReference>
<dbReference type="EMBL" id="CM047590">
    <property type="protein sequence ID" value="KAI9919728.1"/>
    <property type="molecule type" value="Genomic_DNA"/>
</dbReference>
<proteinExistence type="predicted"/>
<evidence type="ECO:0000313" key="2">
    <source>
        <dbReference type="Proteomes" id="UP001163321"/>
    </source>
</evidence>
<organism evidence="1 2">
    <name type="scientific">Peronosclerospora sorghi</name>
    <dbReference type="NCBI Taxonomy" id="230839"/>
    <lineage>
        <taxon>Eukaryota</taxon>
        <taxon>Sar</taxon>
        <taxon>Stramenopiles</taxon>
        <taxon>Oomycota</taxon>
        <taxon>Peronosporomycetes</taxon>
        <taxon>Peronosporales</taxon>
        <taxon>Peronosporaceae</taxon>
        <taxon>Peronosclerospora</taxon>
    </lineage>
</organism>
<evidence type="ECO:0000313" key="1">
    <source>
        <dbReference type="EMBL" id="KAI9919728.1"/>
    </source>
</evidence>